<accession>A0ACC0K362</accession>
<reference evidence="1 2" key="1">
    <citation type="journal article" date="2022" name="Genome Biol. Evol.">
        <title>The Spruce Budworm Genome: Reconstructing the Evolutionary History of Antifreeze Proteins.</title>
        <authorList>
            <person name="Beliveau C."/>
            <person name="Gagne P."/>
            <person name="Picq S."/>
            <person name="Vernygora O."/>
            <person name="Keeling C.I."/>
            <person name="Pinkney K."/>
            <person name="Doucet D."/>
            <person name="Wen F."/>
            <person name="Johnston J.S."/>
            <person name="Maaroufi H."/>
            <person name="Boyle B."/>
            <person name="Laroche J."/>
            <person name="Dewar K."/>
            <person name="Juretic N."/>
            <person name="Blackburn G."/>
            <person name="Nisole A."/>
            <person name="Brunet B."/>
            <person name="Brandao M."/>
            <person name="Lumley L."/>
            <person name="Duan J."/>
            <person name="Quan G."/>
            <person name="Lucarotti C.J."/>
            <person name="Roe A.D."/>
            <person name="Sperling F.A.H."/>
            <person name="Levesque R.C."/>
            <person name="Cusson M."/>
        </authorList>
    </citation>
    <scope>NUCLEOTIDE SEQUENCE [LARGE SCALE GENOMIC DNA]</scope>
    <source>
        <strain evidence="1">Glfc:IPQL:Cfum</strain>
    </source>
</reference>
<proteinExistence type="predicted"/>
<gene>
    <name evidence="1" type="ORF">MSG28_000983</name>
</gene>
<dbReference type="Proteomes" id="UP001064048">
    <property type="component" value="Chromosome Z"/>
</dbReference>
<keyword evidence="2" id="KW-1185">Reference proteome</keyword>
<name>A0ACC0K362_CHOFU</name>
<protein>
    <submittedName>
        <fullName evidence="1">Uncharacterized protein</fullName>
    </submittedName>
</protein>
<evidence type="ECO:0000313" key="1">
    <source>
        <dbReference type="EMBL" id="KAI8430828.1"/>
    </source>
</evidence>
<dbReference type="EMBL" id="CM046131">
    <property type="protein sequence ID" value="KAI8430828.1"/>
    <property type="molecule type" value="Genomic_DNA"/>
</dbReference>
<comment type="caution">
    <text evidence="1">The sequence shown here is derived from an EMBL/GenBank/DDBJ whole genome shotgun (WGS) entry which is preliminary data.</text>
</comment>
<sequence length="395" mass="45695">MALRQETAPALSPPLLHHSEYHGEGGAPPLATEDFDDLDEFEDAAEEPLEYTMDLQTAFEECEVAMRKFFNNDLVGASNIMKPWCRTSLYHSLGMSIFEFIPAMLTFDHVQINRTLAALKVCIGICNQHRRNYSLVESIGTIIRKPNFSTYTDLEAHAELCYAEALLLQAMMTIMEGEDLTGLIKGTLKVKNCYNSYKDCAKILARKQWESERSRVHFHSGVRLGTATFNLYPDGVWFLLFKGRLELMRGMFNPAIVTYNVAIDSQDMWLQFRHVCYWEIMWVNGNASYYKQRIAGKSLPMEKFMIKRCSRYRAQGGRLVLPALELLYDIPPECLDQDQDIEICEEDCVETTDFRLYMRQNYNWVLEGYYILGEKIADHKTRELDHKVWSSEGKI</sequence>
<evidence type="ECO:0000313" key="2">
    <source>
        <dbReference type="Proteomes" id="UP001064048"/>
    </source>
</evidence>
<organism evidence="1 2">
    <name type="scientific">Choristoneura fumiferana</name>
    <name type="common">Spruce budworm moth</name>
    <name type="synonym">Archips fumiferana</name>
    <dbReference type="NCBI Taxonomy" id="7141"/>
    <lineage>
        <taxon>Eukaryota</taxon>
        <taxon>Metazoa</taxon>
        <taxon>Ecdysozoa</taxon>
        <taxon>Arthropoda</taxon>
        <taxon>Hexapoda</taxon>
        <taxon>Insecta</taxon>
        <taxon>Pterygota</taxon>
        <taxon>Neoptera</taxon>
        <taxon>Endopterygota</taxon>
        <taxon>Lepidoptera</taxon>
        <taxon>Glossata</taxon>
        <taxon>Ditrysia</taxon>
        <taxon>Tortricoidea</taxon>
        <taxon>Tortricidae</taxon>
        <taxon>Tortricinae</taxon>
        <taxon>Choristoneura</taxon>
    </lineage>
</organism>